<dbReference type="RefSeq" id="WP_053236604.1">
    <property type="nucleotide sequence ID" value="NZ_CP011125.1"/>
</dbReference>
<proteinExistence type="inferred from homology"/>
<dbReference type="NCBIfam" id="NF005913">
    <property type="entry name" value="PRK07906.1"/>
    <property type="match status" value="1"/>
</dbReference>
<dbReference type="Gene3D" id="3.30.70.360">
    <property type="match status" value="1"/>
</dbReference>
<dbReference type="InterPro" id="IPR036264">
    <property type="entry name" value="Bact_exopeptidase_dim_dom"/>
</dbReference>
<dbReference type="OrthoDB" id="5486471at2"/>
<evidence type="ECO:0000256" key="1">
    <source>
        <dbReference type="ARBA" id="ARBA00001947"/>
    </source>
</evidence>
<keyword evidence="3" id="KW-0479">Metal-binding</keyword>
<evidence type="ECO:0000256" key="3">
    <source>
        <dbReference type="ARBA" id="ARBA00022723"/>
    </source>
</evidence>
<evidence type="ECO:0000256" key="4">
    <source>
        <dbReference type="ARBA" id="ARBA00022801"/>
    </source>
</evidence>
<dbReference type="Proteomes" id="UP000034883">
    <property type="component" value="Chromosome"/>
</dbReference>
<reference evidence="7 8" key="1">
    <citation type="submission" date="2015-03" db="EMBL/GenBank/DDBJ databases">
        <title>Genome assembly of Sandaracinus amylolyticus DSM 53668.</title>
        <authorList>
            <person name="Sharma G."/>
            <person name="Subramanian S."/>
        </authorList>
    </citation>
    <scope>NUCLEOTIDE SEQUENCE [LARGE SCALE GENOMIC DNA]</scope>
    <source>
        <strain evidence="7 8">DSM 53668</strain>
    </source>
</reference>
<dbReference type="SUPFAM" id="SSF53187">
    <property type="entry name" value="Zn-dependent exopeptidases"/>
    <property type="match status" value="1"/>
</dbReference>
<dbReference type="Pfam" id="PF01546">
    <property type="entry name" value="Peptidase_M20"/>
    <property type="match status" value="1"/>
</dbReference>
<sequence>MSPNPPLDWTAITAEAIEHFKALLRIPTVNPPGNERPAADYLARIFEAEGIEHTIVESEPTRASIVARIRAKNPSGKGPLLLNGHLDVVGVDREKWTHDPFGAVEADGCIWGRGAIDMKNMVTMSAMTLVLLKRARVALDRDIIFAGVADEESGSNKGAVFLVEKHRELVQSEYVLNEVGGHTLHMGAARYYPIQVAEKGICWFEITAEGEPGHGSMPHPGNAVVRIARAIAALGDSRLPQHASPVVENFLRTIAKGAPFPQSKVLPLLLNPRLASTLLEIVQRIEPDRAKGLNAMLRNTASPTMLDAGHKVNVIPSRASAHVDGRVLPGMTEREFLDEVQRVIGPGLRITVREQHDGVEFTTDTPLYRAIESTLAVHDPGGVPVPYMIPGFTDSFAYARLGAICYGFSPVRLGRELEFTKMYHGHDERIPVEGFAWGLRVLYELVRDFCARS</sequence>
<evidence type="ECO:0000256" key="2">
    <source>
        <dbReference type="ARBA" id="ARBA00006247"/>
    </source>
</evidence>
<dbReference type="InterPro" id="IPR011650">
    <property type="entry name" value="Peptidase_M20_dimer"/>
</dbReference>
<dbReference type="PANTHER" id="PTHR43808:SF8">
    <property type="entry name" value="PEPTIDASE M20 DIMERISATION DOMAIN-CONTAINING PROTEIN"/>
    <property type="match status" value="1"/>
</dbReference>
<keyword evidence="8" id="KW-1185">Reference proteome</keyword>
<dbReference type="EMBL" id="CP011125">
    <property type="protein sequence ID" value="AKF09568.1"/>
    <property type="molecule type" value="Genomic_DNA"/>
</dbReference>
<dbReference type="GO" id="GO:0046872">
    <property type="term" value="F:metal ion binding"/>
    <property type="evidence" value="ECO:0007669"/>
    <property type="project" value="UniProtKB-KW"/>
</dbReference>
<comment type="similarity">
    <text evidence="2">Belongs to the peptidase M20A family.</text>
</comment>
<dbReference type="PROSITE" id="PS00758">
    <property type="entry name" value="ARGE_DAPE_CPG2_1"/>
    <property type="match status" value="1"/>
</dbReference>
<accession>A0A0F6W7M3</accession>
<dbReference type="InterPro" id="IPR001261">
    <property type="entry name" value="ArgE/DapE_CS"/>
</dbReference>
<organism evidence="7 8">
    <name type="scientific">Sandaracinus amylolyticus</name>
    <dbReference type="NCBI Taxonomy" id="927083"/>
    <lineage>
        <taxon>Bacteria</taxon>
        <taxon>Pseudomonadati</taxon>
        <taxon>Myxococcota</taxon>
        <taxon>Polyangia</taxon>
        <taxon>Polyangiales</taxon>
        <taxon>Sandaracinaceae</taxon>
        <taxon>Sandaracinus</taxon>
    </lineage>
</organism>
<dbReference type="Gene3D" id="1.10.150.900">
    <property type="match status" value="1"/>
</dbReference>
<gene>
    <name evidence="7" type="ORF">DB32_006717</name>
</gene>
<protein>
    <submittedName>
        <fullName evidence="7">Peptidase M20</fullName>
    </submittedName>
</protein>
<dbReference type="AlphaFoldDB" id="A0A0F6W7M3"/>
<dbReference type="InterPro" id="IPR002933">
    <property type="entry name" value="Peptidase_M20"/>
</dbReference>
<dbReference type="FunFam" id="1.10.150.900:FF:000002">
    <property type="entry name" value="M20/M25/M40 family peptidase"/>
    <property type="match status" value="1"/>
</dbReference>
<dbReference type="Pfam" id="PF07687">
    <property type="entry name" value="M20_dimer"/>
    <property type="match status" value="1"/>
</dbReference>
<dbReference type="STRING" id="927083.DB32_006717"/>
<feature type="domain" description="Peptidase M20 dimerisation" evidence="6">
    <location>
        <begin position="196"/>
        <end position="345"/>
    </location>
</feature>
<keyword evidence="5" id="KW-0862">Zinc</keyword>
<dbReference type="KEGG" id="samy:DB32_006717"/>
<dbReference type="Gene3D" id="3.40.630.10">
    <property type="entry name" value="Zn peptidases"/>
    <property type="match status" value="1"/>
</dbReference>
<dbReference type="PIRSF" id="PIRSF036696">
    <property type="entry name" value="ACY-1"/>
    <property type="match status" value="1"/>
</dbReference>
<dbReference type="SUPFAM" id="SSF55031">
    <property type="entry name" value="Bacterial exopeptidase dimerisation domain"/>
    <property type="match status" value="1"/>
</dbReference>
<dbReference type="GO" id="GO:0016787">
    <property type="term" value="F:hydrolase activity"/>
    <property type="evidence" value="ECO:0007669"/>
    <property type="project" value="UniProtKB-KW"/>
</dbReference>
<evidence type="ECO:0000259" key="6">
    <source>
        <dbReference type="Pfam" id="PF07687"/>
    </source>
</evidence>
<dbReference type="PANTHER" id="PTHR43808">
    <property type="entry name" value="ACETYLORNITHINE DEACETYLASE"/>
    <property type="match status" value="1"/>
</dbReference>
<evidence type="ECO:0000256" key="5">
    <source>
        <dbReference type="ARBA" id="ARBA00022833"/>
    </source>
</evidence>
<evidence type="ECO:0000313" key="7">
    <source>
        <dbReference type="EMBL" id="AKF09568.1"/>
    </source>
</evidence>
<evidence type="ECO:0000313" key="8">
    <source>
        <dbReference type="Proteomes" id="UP000034883"/>
    </source>
</evidence>
<keyword evidence="4" id="KW-0378">Hydrolase</keyword>
<name>A0A0F6W7M3_9BACT</name>
<dbReference type="InterPro" id="IPR050072">
    <property type="entry name" value="Peptidase_M20A"/>
</dbReference>
<comment type="cofactor">
    <cofactor evidence="1">
        <name>Zn(2+)</name>
        <dbReference type="ChEBI" id="CHEBI:29105"/>
    </cofactor>
</comment>